<dbReference type="CDD" id="cd00130">
    <property type="entry name" value="PAS"/>
    <property type="match status" value="1"/>
</dbReference>
<evidence type="ECO:0000259" key="1">
    <source>
        <dbReference type="PROSITE" id="PS50112"/>
    </source>
</evidence>
<comment type="caution">
    <text evidence="2">The sequence shown here is derived from an EMBL/GenBank/DDBJ whole genome shotgun (WGS) entry which is preliminary data.</text>
</comment>
<reference evidence="2" key="1">
    <citation type="journal article" date="2020" name="mSystems">
        <title>Genome- and Community-Level Interaction Insights into Carbon Utilization and Element Cycling Functions of Hydrothermarchaeota in Hydrothermal Sediment.</title>
        <authorList>
            <person name="Zhou Z."/>
            <person name="Liu Y."/>
            <person name="Xu W."/>
            <person name="Pan J."/>
            <person name="Luo Z.H."/>
            <person name="Li M."/>
        </authorList>
    </citation>
    <scope>NUCLEOTIDE SEQUENCE [LARGE SCALE GENOMIC DNA]</scope>
    <source>
        <strain evidence="2">HyVt-507</strain>
    </source>
</reference>
<dbReference type="InterPro" id="IPR000014">
    <property type="entry name" value="PAS"/>
</dbReference>
<name>A0A7C3BZ90_9BACT</name>
<gene>
    <name evidence="2" type="ORF">ENJ67_00770</name>
</gene>
<protein>
    <recommendedName>
        <fullName evidence="1">PAS domain-containing protein</fullName>
    </recommendedName>
</protein>
<dbReference type="Gene3D" id="3.30.450.20">
    <property type="entry name" value="PAS domain"/>
    <property type="match status" value="1"/>
</dbReference>
<dbReference type="EMBL" id="DRNH01000042">
    <property type="protein sequence ID" value="HFB53239.1"/>
    <property type="molecule type" value="Genomic_DNA"/>
</dbReference>
<dbReference type="PROSITE" id="PS50112">
    <property type="entry name" value="PAS"/>
    <property type="match status" value="1"/>
</dbReference>
<feature type="domain" description="PAS" evidence="1">
    <location>
        <begin position="1"/>
        <end position="74"/>
    </location>
</feature>
<organism evidence="2">
    <name type="scientific">Sulfurimonas autotrophica</name>
    <dbReference type="NCBI Taxonomy" id="202747"/>
    <lineage>
        <taxon>Bacteria</taxon>
        <taxon>Pseudomonadati</taxon>
        <taxon>Campylobacterota</taxon>
        <taxon>Epsilonproteobacteria</taxon>
        <taxon>Campylobacterales</taxon>
        <taxon>Sulfurimonadaceae</taxon>
        <taxon>Sulfurimonas</taxon>
    </lineage>
</organism>
<dbReference type="AlphaFoldDB" id="A0A7C3BZ90"/>
<proteinExistence type="predicted"/>
<dbReference type="InterPro" id="IPR035965">
    <property type="entry name" value="PAS-like_dom_sf"/>
</dbReference>
<dbReference type="SMART" id="SM00091">
    <property type="entry name" value="PAS"/>
    <property type="match status" value="1"/>
</dbReference>
<evidence type="ECO:0000313" key="2">
    <source>
        <dbReference type="EMBL" id="HFB53239.1"/>
    </source>
</evidence>
<accession>A0A7C3BZ90</accession>
<feature type="non-terminal residue" evidence="2">
    <location>
        <position position="82"/>
    </location>
</feature>
<dbReference type="SUPFAM" id="SSF55785">
    <property type="entry name" value="PYP-like sensor domain (PAS domain)"/>
    <property type="match status" value="1"/>
</dbReference>
<sequence>MLTAIDYNTLFYNINIGIAAIEADGTLSMANKKLLQFLELPEHEFVGTSFLEWIYDADDRNQLRENHLKRIQGAQELPQSYD</sequence>
<dbReference type="Proteomes" id="UP000886390">
    <property type="component" value="Unassembled WGS sequence"/>
</dbReference>